<evidence type="ECO:0000259" key="1">
    <source>
        <dbReference type="PROSITE" id="PS50994"/>
    </source>
</evidence>
<dbReference type="InterPro" id="IPR002156">
    <property type="entry name" value="RNaseH_domain"/>
</dbReference>
<protein>
    <recommendedName>
        <fullName evidence="1">Integrase catalytic domain-containing protein</fullName>
    </recommendedName>
</protein>
<dbReference type="InterPro" id="IPR001584">
    <property type="entry name" value="Integrase_cat-core"/>
</dbReference>
<dbReference type="PROSITE" id="PS50994">
    <property type="entry name" value="INTEGRASE"/>
    <property type="match status" value="1"/>
</dbReference>
<dbReference type="RefSeq" id="XP_056687968.1">
    <property type="nucleotide sequence ID" value="XM_056831990.1"/>
</dbReference>
<reference evidence="2" key="1">
    <citation type="journal article" date="2021" name="Nat. Commun.">
        <title>Genomic analyses provide insights into spinach domestication and the genetic basis of agronomic traits.</title>
        <authorList>
            <person name="Cai X."/>
            <person name="Sun X."/>
            <person name="Xu C."/>
            <person name="Sun H."/>
            <person name="Wang X."/>
            <person name="Ge C."/>
            <person name="Zhang Z."/>
            <person name="Wang Q."/>
            <person name="Fei Z."/>
            <person name="Jiao C."/>
            <person name="Wang Q."/>
        </authorList>
    </citation>
    <scope>NUCLEOTIDE SEQUENCE [LARGE SCALE GENOMIC DNA]</scope>
    <source>
        <strain evidence="2">cv. Varoflay</strain>
    </source>
</reference>
<proteinExistence type="predicted"/>
<dbReference type="InterPro" id="IPR036397">
    <property type="entry name" value="RNaseH_sf"/>
</dbReference>
<dbReference type="GeneID" id="130462983"/>
<feature type="domain" description="Integrase catalytic" evidence="1">
    <location>
        <begin position="257"/>
        <end position="394"/>
    </location>
</feature>
<sequence>MTRPTQMKNDKTQWIIYVGGSATQNGCGAGIICESPEGDIYEYAMCFKFQVSNNEAEYEALICGIQMSKAAGAEEILALSDSQLIVSQVNGEYEAKDDAMIKYLEIVRQEIQPLTSFEVQRIPRAENNKEDALSKFASSASCDTPRHVFWEVKQSKSIDVIKTAVLDRTPTWMDDIVNYKMNGILPEDPKQAEKLQKKCSWFEMWNGTLYKKAFSRPLLRCVTPGSFGRPTSRVMQLSHRRKGFGRKISKDWLTPITSPIPFAEWGMDLLGPYTMAPGGVRYVIVVVDYFTKWVEAEALKNAKAQDVRAFIWKNIITRLGVPQSIVFDNGPQFKTPKLEGWLADHGITTYFTSVDCPQANGQVEAFNKTISEGMKKKLDEAKGLWADELPNVFW</sequence>
<dbReference type="Pfam" id="PF00665">
    <property type="entry name" value="rve"/>
    <property type="match status" value="1"/>
</dbReference>
<organism evidence="2 3">
    <name type="scientific">Spinacia oleracea</name>
    <name type="common">Spinach</name>
    <dbReference type="NCBI Taxonomy" id="3562"/>
    <lineage>
        <taxon>Eukaryota</taxon>
        <taxon>Viridiplantae</taxon>
        <taxon>Streptophyta</taxon>
        <taxon>Embryophyta</taxon>
        <taxon>Tracheophyta</taxon>
        <taxon>Spermatophyta</taxon>
        <taxon>Magnoliopsida</taxon>
        <taxon>eudicotyledons</taxon>
        <taxon>Gunneridae</taxon>
        <taxon>Pentapetalae</taxon>
        <taxon>Caryophyllales</taxon>
        <taxon>Chenopodiaceae</taxon>
        <taxon>Chenopodioideae</taxon>
        <taxon>Anserineae</taxon>
        <taxon>Spinacia</taxon>
    </lineage>
</organism>
<accession>A0ABM3QX89</accession>
<evidence type="ECO:0000313" key="3">
    <source>
        <dbReference type="RefSeq" id="XP_056687968.1"/>
    </source>
</evidence>
<evidence type="ECO:0000313" key="2">
    <source>
        <dbReference type="Proteomes" id="UP000813463"/>
    </source>
</evidence>
<dbReference type="InterPro" id="IPR012337">
    <property type="entry name" value="RNaseH-like_sf"/>
</dbReference>
<keyword evidence="2" id="KW-1185">Reference proteome</keyword>
<dbReference type="Gene3D" id="3.30.420.10">
    <property type="entry name" value="Ribonuclease H-like superfamily/Ribonuclease H"/>
    <property type="match status" value="2"/>
</dbReference>
<name>A0ABM3QX89_SPIOL</name>
<dbReference type="CDD" id="cd09279">
    <property type="entry name" value="RNase_HI_like"/>
    <property type="match status" value="1"/>
</dbReference>
<dbReference type="PANTHER" id="PTHR48475">
    <property type="entry name" value="RIBONUCLEASE H"/>
    <property type="match status" value="1"/>
</dbReference>
<dbReference type="Pfam" id="PF13456">
    <property type="entry name" value="RVT_3"/>
    <property type="match status" value="1"/>
</dbReference>
<dbReference type="SUPFAM" id="SSF53098">
    <property type="entry name" value="Ribonuclease H-like"/>
    <property type="match status" value="2"/>
</dbReference>
<dbReference type="PANTHER" id="PTHR48475:SF2">
    <property type="entry name" value="RIBONUCLEASE H"/>
    <property type="match status" value="1"/>
</dbReference>
<dbReference type="Proteomes" id="UP000813463">
    <property type="component" value="Chromosome 6"/>
</dbReference>
<reference evidence="3" key="2">
    <citation type="submission" date="2025-08" db="UniProtKB">
        <authorList>
            <consortium name="RefSeq"/>
        </authorList>
    </citation>
    <scope>IDENTIFICATION</scope>
    <source>
        <tissue evidence="3">Leaf</tissue>
    </source>
</reference>
<gene>
    <name evidence="3" type="primary">LOC130462983</name>
</gene>